<name>A0ABR2IJW5_9EUKA</name>
<evidence type="ECO:0000313" key="1">
    <source>
        <dbReference type="EMBL" id="KAK8863655.1"/>
    </source>
</evidence>
<organism evidence="1 2">
    <name type="scientific">Tritrichomonas musculus</name>
    <dbReference type="NCBI Taxonomy" id="1915356"/>
    <lineage>
        <taxon>Eukaryota</taxon>
        <taxon>Metamonada</taxon>
        <taxon>Parabasalia</taxon>
        <taxon>Tritrichomonadida</taxon>
        <taxon>Tritrichomonadidae</taxon>
        <taxon>Tritrichomonas</taxon>
    </lineage>
</organism>
<keyword evidence="2" id="KW-1185">Reference proteome</keyword>
<proteinExistence type="predicted"/>
<protein>
    <submittedName>
        <fullName evidence="1">Uncharacterized protein</fullName>
    </submittedName>
</protein>
<dbReference type="Proteomes" id="UP001470230">
    <property type="component" value="Unassembled WGS sequence"/>
</dbReference>
<dbReference type="EMBL" id="JAPFFF010000017">
    <property type="protein sequence ID" value="KAK8863655.1"/>
    <property type="molecule type" value="Genomic_DNA"/>
</dbReference>
<gene>
    <name evidence="1" type="ORF">M9Y10_011343</name>
</gene>
<sequence length="346" mass="40328">MSKTVPFKDICDIVFRPDLHPAAYRWVSGLSDEELQRFNFVFSRLAKQDNYTTVRSTTKVTENKLMASRYTIPEWKLFMQGTSLQKDTKKEDLLARATSSHLTYGNFDEEQMRASRAIPTRTRASDQSQINATEKSKEYMSRWTERMMNTTYRHDICHSSYQRTLRDETTDQTVLIYSKGVLSKEAAERCKKFVDVELQWTRDFREMCRSFSDSIDATAYRNNFTTLKKVTGERFAHPKWVDPVPVSHGLKRSAESYWETTNKTDFKVSERPDETFKAADLHRACYACPFDHFPITEKITSTFRDDYLDHMKNKDDQPEYWVDMRVRIPPGSGVIGDVVGDGNVPK</sequence>
<comment type="caution">
    <text evidence="1">The sequence shown here is derived from an EMBL/GenBank/DDBJ whole genome shotgun (WGS) entry which is preliminary data.</text>
</comment>
<evidence type="ECO:0000313" key="2">
    <source>
        <dbReference type="Proteomes" id="UP001470230"/>
    </source>
</evidence>
<reference evidence="1 2" key="1">
    <citation type="submission" date="2024-04" db="EMBL/GenBank/DDBJ databases">
        <title>Tritrichomonas musculus Genome.</title>
        <authorList>
            <person name="Alves-Ferreira E."/>
            <person name="Grigg M."/>
            <person name="Lorenzi H."/>
            <person name="Galac M."/>
        </authorList>
    </citation>
    <scope>NUCLEOTIDE SEQUENCE [LARGE SCALE GENOMIC DNA]</scope>
    <source>
        <strain evidence="1 2">EAF2021</strain>
    </source>
</reference>
<accession>A0ABR2IJW5</accession>